<proteinExistence type="inferred from homology"/>
<feature type="compositionally biased region" description="Low complexity" evidence="13">
    <location>
        <begin position="40"/>
        <end position="55"/>
    </location>
</feature>
<evidence type="ECO:0000256" key="2">
    <source>
        <dbReference type="ARBA" id="ARBA00004173"/>
    </source>
</evidence>
<feature type="coiled-coil region" evidence="12">
    <location>
        <begin position="1343"/>
        <end position="1388"/>
    </location>
</feature>
<keyword evidence="12" id="KW-0175">Coiled coil</keyword>
<evidence type="ECO:0000256" key="9">
    <source>
        <dbReference type="ARBA" id="ARBA00023163"/>
    </source>
</evidence>
<dbReference type="Proteomes" id="UP001280581">
    <property type="component" value="Unassembled WGS sequence"/>
</dbReference>
<dbReference type="PROSITE" id="PS00900">
    <property type="entry name" value="RNA_POL_PHAGE_1"/>
    <property type="match status" value="1"/>
</dbReference>
<dbReference type="GO" id="GO:0034245">
    <property type="term" value="C:mitochondrial DNA-directed RNA polymerase complex"/>
    <property type="evidence" value="ECO:0007669"/>
    <property type="project" value="TreeGrafter"/>
</dbReference>
<dbReference type="Pfam" id="PF14700">
    <property type="entry name" value="RPOL_N"/>
    <property type="match status" value="1"/>
</dbReference>
<dbReference type="EMBL" id="WVTA01000013">
    <property type="protein sequence ID" value="KAK3202877.1"/>
    <property type="molecule type" value="Genomic_DNA"/>
</dbReference>
<evidence type="ECO:0000256" key="3">
    <source>
        <dbReference type="ARBA" id="ARBA00009493"/>
    </source>
</evidence>
<sequence>MLARAARRKLRRDAFRSPTQLAEQLALPWQRPAQLRWTASIASATPTTTTTTTNAHDARRPRQATLSPRLETRSLATQADAQPSHIPFDGLIQPFDSHAARSPRLSRLESWDPASPLILRDAVDPPTVASRYGIGGDPIELYQNLHACLRVGRMQRAEAIIQRLVALYNPTASELVEAHNGYLRTMLEMAQQNSELYTMATIEEWYASNMVRNAIEPNASTFITLLRASMTLLDGEKRQQSLRKYLALAEQCCGSDVMEDINYSEDFDDDEWDMLIRAQPERFKEPEAMEVPNTAEAFSISTPLGVQTLIDHGIIANPSHAVKAIPQKGEGLKSLKNALAIFDQASRVPYPHDMEGSKEDKDRAYAYMRQIQIERDSMDSALNRWKIEDEKLQKMGIHGVLKSKPVQALMWQWYLALVPLIKDEVARTQRVLTTPSKDNDKDERHSYGPYLELCKPEKLAAITISRILRSVAIGHGETAKDLKVAVLSIAIADDIRNEAYADAQLKAKSQQKKQRKKARRAMLDTLSLQPQDNKTSANPTQDSKGKSVEPPLDTFLETEIPKPIKAKLGAMLIQFCLQAATVTVTAEDPKTGNTLTSTQPAFYHRIGYANGKKTGWIVAHDEILRKLCKEPTANGVHALQLPMVFEPKPWTSFNEGGYYTSTHGVVRLKNGDHSQRAYAESAIANGDMEKMLAGLDVLSKVPWKINKSVFEVMVQAWNAGESIGAMVGEHDDAVAPEEPSADAPPDERRQWAKAIKEYEDRKSGLHSQRSYQNYQLETARAFVNEERLYFPHSVDFRGRAYPISPILNHMGSDFSRCLLVFANGKELGSVGLQWLKVHLANLYGYDKASLREREQFTMDNLHEIYDSATNPLGGRRWWTNADAKWQCLACCMELKNALESPDPTRFISHLPIHQDGTCNGLQHYAALGGDHAGASQVNLEPSDRPQDIYTGVADLVRGMVEEDAAKGKRLAILLKDKITRKVVKRTVMTNVYGVTFIGAKDQVLDEIKGTYQVEDEETEVWNAALYIAKKIFDALGKIFNGAQEIQYWLGECGERILTSLSREQIKRLRDHLDGKGVDFENAKYRRRTATSTVEKKLIKDLESFKTPIIWTTPLKMPVVQPYRKSSTTAIRTRLQDITISTTKPAAIVDKRKQLQAFPPNFIHSLDATHMVLSALKCTEMGLDFAAVHDSFWTHAADIPNLNVILRDAFVRMHSEDIMGRLLAEFNARYDGSMYRASLKRHSVVGKKISAWRLAQVKALSSTKRIYKAQKWALVKDARYEELVLELKRQELLNSEDPKEKEEGRQMVTPTSIWLANQDISAFSSRRLELLGESKRTAGGTADKAKTKILEAEAEQTKNELEAAGKAPRDITDEEIAAAEADLADATEEWEDEDGEMEAAGSSKRNWGVKTVTVWLPLVFPPVPTKGGWDVTRLRESKYFFS</sequence>
<keyword evidence="5 11" id="KW-0808">Transferase</keyword>
<dbReference type="PANTHER" id="PTHR10102:SF0">
    <property type="entry name" value="DNA-DIRECTED RNA POLYMERASE, MITOCHONDRIAL"/>
    <property type="match status" value="1"/>
</dbReference>
<dbReference type="GO" id="GO:0001018">
    <property type="term" value="F:mitochondrial promoter sequence-specific DNA binding"/>
    <property type="evidence" value="ECO:0007669"/>
    <property type="project" value="TreeGrafter"/>
</dbReference>
<dbReference type="Gene3D" id="1.10.287.260">
    <property type="match status" value="1"/>
</dbReference>
<evidence type="ECO:0000313" key="16">
    <source>
        <dbReference type="Proteomes" id="UP001280581"/>
    </source>
</evidence>
<dbReference type="PANTHER" id="PTHR10102">
    <property type="entry name" value="DNA-DIRECTED RNA POLYMERASE, MITOCHONDRIAL"/>
    <property type="match status" value="1"/>
</dbReference>
<comment type="similarity">
    <text evidence="3 11">Belongs to the phage and mitochondrial RNA polymerase family.</text>
</comment>
<feature type="compositionally biased region" description="Polar residues" evidence="13">
    <location>
        <begin position="526"/>
        <end position="542"/>
    </location>
</feature>
<dbReference type="InterPro" id="IPR037159">
    <property type="entry name" value="RNA_POL_N_sf"/>
</dbReference>
<dbReference type="SUPFAM" id="SSF56672">
    <property type="entry name" value="DNA/RNA polymerases"/>
    <property type="match status" value="1"/>
</dbReference>
<dbReference type="EC" id="2.7.7.6" evidence="11"/>
<dbReference type="Gene3D" id="1.10.287.280">
    <property type="match status" value="1"/>
</dbReference>
<dbReference type="InterPro" id="IPR046950">
    <property type="entry name" value="DNA-dir_Rpol_C_phage-type"/>
</dbReference>
<name>A0AAN6LRF9_9PLEO</name>
<evidence type="ECO:0000259" key="14">
    <source>
        <dbReference type="SMART" id="SM01311"/>
    </source>
</evidence>
<feature type="domain" description="DNA-directed RNA polymerase N-terminal" evidence="14">
    <location>
        <begin position="368"/>
        <end position="700"/>
    </location>
</feature>
<keyword evidence="8" id="KW-0496">Mitochondrion</keyword>
<dbReference type="InterPro" id="IPR024075">
    <property type="entry name" value="DNA-dir_RNA_pol_helix_hairp_sf"/>
</dbReference>
<keyword evidence="9 11" id="KW-0804">Transcription</keyword>
<keyword evidence="7" id="KW-0809">Transit peptide</keyword>
<dbReference type="FunFam" id="1.10.287.280:FF:000001">
    <property type="entry name" value="DNA-directed RNA polymerase"/>
    <property type="match status" value="1"/>
</dbReference>
<dbReference type="PROSITE" id="PS00489">
    <property type="entry name" value="RNA_POL_PHAGE_2"/>
    <property type="match status" value="1"/>
</dbReference>
<dbReference type="SMART" id="SM01311">
    <property type="entry name" value="RPOL_N"/>
    <property type="match status" value="1"/>
</dbReference>
<comment type="caution">
    <text evidence="15">The sequence shown here is derived from an EMBL/GenBank/DDBJ whole genome shotgun (WGS) entry which is preliminary data.</text>
</comment>
<evidence type="ECO:0000256" key="1">
    <source>
        <dbReference type="ARBA" id="ARBA00004026"/>
    </source>
</evidence>
<evidence type="ECO:0000256" key="6">
    <source>
        <dbReference type="ARBA" id="ARBA00022695"/>
    </source>
</evidence>
<evidence type="ECO:0000256" key="8">
    <source>
        <dbReference type="ARBA" id="ARBA00023128"/>
    </source>
</evidence>
<evidence type="ECO:0000256" key="7">
    <source>
        <dbReference type="ARBA" id="ARBA00022946"/>
    </source>
</evidence>
<protein>
    <recommendedName>
        <fullName evidence="11">DNA-directed RNA polymerase</fullName>
        <ecNumber evidence="11">2.7.7.6</ecNumber>
    </recommendedName>
</protein>
<evidence type="ECO:0000256" key="4">
    <source>
        <dbReference type="ARBA" id="ARBA00022478"/>
    </source>
</evidence>
<dbReference type="InterPro" id="IPR029262">
    <property type="entry name" value="RPOL_N"/>
</dbReference>
<dbReference type="Pfam" id="PF00940">
    <property type="entry name" value="RNA_pol"/>
    <property type="match status" value="1"/>
</dbReference>
<evidence type="ECO:0000256" key="13">
    <source>
        <dbReference type="SAM" id="MobiDB-lite"/>
    </source>
</evidence>
<dbReference type="GO" id="GO:0006390">
    <property type="term" value="P:mitochondrial transcription"/>
    <property type="evidence" value="ECO:0007669"/>
    <property type="project" value="TreeGrafter"/>
</dbReference>
<dbReference type="InterPro" id="IPR043502">
    <property type="entry name" value="DNA/RNA_pol_sf"/>
</dbReference>
<comment type="function">
    <text evidence="1 11">DNA-dependent RNA polymerase catalyzes the transcription of DNA into RNA using the four ribonucleoside triphosphates as substrates.</text>
</comment>
<gene>
    <name evidence="15" type="ORF">GRF29_154g1051899</name>
</gene>
<evidence type="ECO:0000256" key="5">
    <source>
        <dbReference type="ARBA" id="ARBA00022679"/>
    </source>
</evidence>
<evidence type="ECO:0000313" key="15">
    <source>
        <dbReference type="EMBL" id="KAK3202877.1"/>
    </source>
</evidence>
<organism evidence="15 16">
    <name type="scientific">Pseudopithomyces chartarum</name>
    <dbReference type="NCBI Taxonomy" id="1892770"/>
    <lineage>
        <taxon>Eukaryota</taxon>
        <taxon>Fungi</taxon>
        <taxon>Dikarya</taxon>
        <taxon>Ascomycota</taxon>
        <taxon>Pezizomycotina</taxon>
        <taxon>Dothideomycetes</taxon>
        <taxon>Pleosporomycetidae</taxon>
        <taxon>Pleosporales</taxon>
        <taxon>Massarineae</taxon>
        <taxon>Didymosphaeriaceae</taxon>
        <taxon>Pseudopithomyces</taxon>
    </lineage>
</organism>
<feature type="region of interest" description="Disordered" evidence="13">
    <location>
        <begin position="40"/>
        <end position="69"/>
    </location>
</feature>
<dbReference type="FunFam" id="1.10.150.20:FF:000041">
    <property type="entry name" value="DNA-directed RNA polymerase"/>
    <property type="match status" value="1"/>
</dbReference>
<reference evidence="15 16" key="1">
    <citation type="submission" date="2021-02" db="EMBL/GenBank/DDBJ databases">
        <title>Genome assembly of Pseudopithomyces chartarum.</title>
        <authorList>
            <person name="Jauregui R."/>
            <person name="Singh J."/>
            <person name="Voisey C."/>
        </authorList>
    </citation>
    <scope>NUCLEOTIDE SEQUENCE [LARGE SCALE GENOMIC DNA]</scope>
    <source>
        <strain evidence="15 16">AGR01</strain>
    </source>
</reference>
<keyword evidence="4 11" id="KW-0240">DNA-directed RNA polymerase</keyword>
<dbReference type="InterPro" id="IPR002092">
    <property type="entry name" value="DNA-dir_Rpol_phage-type"/>
</dbReference>
<feature type="compositionally biased region" description="Basic residues" evidence="13">
    <location>
        <begin position="509"/>
        <end position="520"/>
    </location>
</feature>
<dbReference type="Gene3D" id="1.10.1320.10">
    <property type="entry name" value="DNA-directed RNA polymerase, N-terminal domain"/>
    <property type="match status" value="1"/>
</dbReference>
<comment type="subcellular location">
    <subcellularLocation>
        <location evidence="2">Mitochondrion</location>
    </subcellularLocation>
</comment>
<keyword evidence="16" id="KW-1185">Reference proteome</keyword>
<comment type="catalytic activity">
    <reaction evidence="10 11">
        <text>RNA(n) + a ribonucleoside 5'-triphosphate = RNA(n+1) + diphosphate</text>
        <dbReference type="Rhea" id="RHEA:21248"/>
        <dbReference type="Rhea" id="RHEA-COMP:14527"/>
        <dbReference type="Rhea" id="RHEA-COMP:17342"/>
        <dbReference type="ChEBI" id="CHEBI:33019"/>
        <dbReference type="ChEBI" id="CHEBI:61557"/>
        <dbReference type="ChEBI" id="CHEBI:140395"/>
        <dbReference type="EC" id="2.7.7.6"/>
    </reaction>
</comment>
<dbReference type="Gene3D" id="1.10.150.20">
    <property type="entry name" value="5' to 3' exonuclease, C-terminal subdomain"/>
    <property type="match status" value="1"/>
</dbReference>
<evidence type="ECO:0000256" key="11">
    <source>
        <dbReference type="RuleBase" id="RU003805"/>
    </source>
</evidence>
<feature type="region of interest" description="Disordered" evidence="13">
    <location>
        <begin position="506"/>
        <end position="551"/>
    </location>
</feature>
<evidence type="ECO:0000256" key="10">
    <source>
        <dbReference type="ARBA" id="ARBA00048552"/>
    </source>
</evidence>
<accession>A0AAN6LRF9</accession>
<evidence type="ECO:0000256" key="12">
    <source>
        <dbReference type="SAM" id="Coils"/>
    </source>
</evidence>
<keyword evidence="6 11" id="KW-0548">Nucleotidyltransferase</keyword>
<dbReference type="GO" id="GO:0003899">
    <property type="term" value="F:DNA-directed RNA polymerase activity"/>
    <property type="evidence" value="ECO:0007669"/>
    <property type="project" value="UniProtKB-EC"/>
</dbReference>